<dbReference type="Gene3D" id="3.40.50.450">
    <property type="match status" value="1"/>
</dbReference>
<dbReference type="GO" id="GO:0070694">
    <property type="term" value="F:5-hydroxymethyl-dUMP N-hydrolase activity"/>
    <property type="evidence" value="ECO:0007669"/>
    <property type="project" value="TreeGrafter"/>
</dbReference>
<dbReference type="RefSeq" id="WP_164692636.1">
    <property type="nucleotide sequence ID" value="NZ_JAAIKB010000001.1"/>
</dbReference>
<evidence type="ECO:0000313" key="1">
    <source>
        <dbReference type="EMBL" id="NGM18758.1"/>
    </source>
</evidence>
<dbReference type="EMBL" id="JAAIKB010000001">
    <property type="protein sequence ID" value="NGM18758.1"/>
    <property type="molecule type" value="Genomic_DNA"/>
</dbReference>
<organism evidence="1 2">
    <name type="scientific">Falsiroseomonas algicola</name>
    <dbReference type="NCBI Taxonomy" id="2716930"/>
    <lineage>
        <taxon>Bacteria</taxon>
        <taxon>Pseudomonadati</taxon>
        <taxon>Pseudomonadota</taxon>
        <taxon>Alphaproteobacteria</taxon>
        <taxon>Acetobacterales</taxon>
        <taxon>Roseomonadaceae</taxon>
        <taxon>Falsiroseomonas</taxon>
    </lineage>
</organism>
<dbReference type="InterPro" id="IPR007710">
    <property type="entry name" value="Nucleoside_deoxyribTrfase"/>
</dbReference>
<dbReference type="Proteomes" id="UP000475385">
    <property type="component" value="Unassembled WGS sequence"/>
</dbReference>
<protein>
    <submittedName>
        <fullName evidence="1">Nucleoside 2-deoxyribosyltransferase</fullName>
    </submittedName>
</protein>
<dbReference type="AlphaFoldDB" id="A0A6M1LEM4"/>
<dbReference type="InterPro" id="IPR051239">
    <property type="entry name" value="2'-dNMP_N-hydrolase"/>
</dbReference>
<evidence type="ECO:0000313" key="2">
    <source>
        <dbReference type="Proteomes" id="UP000475385"/>
    </source>
</evidence>
<comment type="caution">
    <text evidence="1">The sequence shown here is derived from an EMBL/GenBank/DDBJ whole genome shotgun (WGS) entry which is preliminary data.</text>
</comment>
<sequence length="190" mass="20209">MKVYLAGPDVFLPDAAAMAAEKKRLCARYGLEGVFPTDPRPDPAADAASDLWYAIYLRNEAHIRACDALVANLTPFRGPSADAGTVYELGFMRALGRPVLGYSNDASDFSTRTRAFLGDAARRNTEGDWVDGEGLSLESFGLTDNLMIDGGIRAADGLLVRCAVPVARRWSDLTGFEACLKALSGAAAGS</sequence>
<proteinExistence type="predicted"/>
<dbReference type="Pfam" id="PF05014">
    <property type="entry name" value="Nuc_deoxyrib_tr"/>
    <property type="match status" value="1"/>
</dbReference>
<reference evidence="1 2" key="1">
    <citation type="submission" date="2020-03" db="EMBL/GenBank/DDBJ databases">
        <title>Roseomonas stagni sp. nov., isolated from pond water in Japan.</title>
        <authorList>
            <person name="Furuhata K."/>
            <person name="Miyamoto H."/>
            <person name="Goto K."/>
        </authorList>
    </citation>
    <scope>NUCLEOTIDE SEQUENCE [LARGE SCALE GENOMIC DNA]</scope>
    <source>
        <strain evidence="1 2">PeD5</strain>
    </source>
</reference>
<name>A0A6M1LEM4_9PROT</name>
<dbReference type="GO" id="GO:0009159">
    <property type="term" value="P:deoxyribonucleoside monophosphate catabolic process"/>
    <property type="evidence" value="ECO:0007669"/>
    <property type="project" value="TreeGrafter"/>
</dbReference>
<gene>
    <name evidence="1" type="ORF">G3576_01950</name>
</gene>
<keyword evidence="2" id="KW-1185">Reference proteome</keyword>
<accession>A0A6M1LEM4</accession>
<dbReference type="SUPFAM" id="SSF52309">
    <property type="entry name" value="N-(deoxy)ribosyltransferase-like"/>
    <property type="match status" value="1"/>
</dbReference>
<dbReference type="PANTHER" id="PTHR15364">
    <property type="entry name" value="2'-DEOXYNUCLEOSIDE 5'-PHOSPHATE N-HYDROLASE 1"/>
    <property type="match status" value="1"/>
</dbReference>
<dbReference type="PANTHER" id="PTHR15364:SF0">
    <property type="entry name" value="2'-DEOXYNUCLEOSIDE 5'-PHOSPHATE N-HYDROLASE 1"/>
    <property type="match status" value="1"/>
</dbReference>